<dbReference type="AlphaFoldDB" id="A0A3S9WP34"/>
<sequence length="112" mass="12462">MGRFIYEGDVKTEIEDRALTHIQLVMTAKLRRGEPFGFSWKEDVSIGGGRTTVWVHGGSALVFKYSGSRQPSINREWIEALAFTANSPSGLYLVPEPADAAPREPNRVLERA</sequence>
<dbReference type="KEGG" id="moy:CVS54_03217"/>
<evidence type="ECO:0000259" key="1">
    <source>
        <dbReference type="Pfam" id="PF25355"/>
    </source>
</evidence>
<feature type="domain" description="DUF7882" evidence="1">
    <location>
        <begin position="1"/>
        <end position="96"/>
    </location>
</feature>
<protein>
    <recommendedName>
        <fullName evidence="1">DUF7882 domain-containing protein</fullName>
    </recommendedName>
</protein>
<dbReference type="InterPro" id="IPR057204">
    <property type="entry name" value="DUF7882"/>
</dbReference>
<dbReference type="RefSeq" id="WP_046747616.1">
    <property type="nucleotide sequence ID" value="NZ_CP031422.1"/>
</dbReference>
<reference evidence="2 3" key="1">
    <citation type="submission" date="2018-08" db="EMBL/GenBank/DDBJ databases">
        <title>Microbacterium oxydans strain HG3.</title>
        <authorList>
            <person name="ORTET P."/>
        </authorList>
    </citation>
    <scope>NUCLEOTIDE SEQUENCE [LARGE SCALE GENOMIC DNA]</scope>
    <source>
        <strain evidence="2 3">HG3</strain>
    </source>
</reference>
<proteinExistence type="predicted"/>
<accession>A0A3S9WP34</accession>
<organism evidence="2 3">
    <name type="scientific">Microbacterium oxydans</name>
    <dbReference type="NCBI Taxonomy" id="82380"/>
    <lineage>
        <taxon>Bacteria</taxon>
        <taxon>Bacillati</taxon>
        <taxon>Actinomycetota</taxon>
        <taxon>Actinomycetes</taxon>
        <taxon>Micrococcales</taxon>
        <taxon>Microbacteriaceae</taxon>
        <taxon>Microbacterium</taxon>
    </lineage>
</organism>
<dbReference type="Pfam" id="PF25355">
    <property type="entry name" value="DUF7882"/>
    <property type="match status" value="1"/>
</dbReference>
<gene>
    <name evidence="2" type="ORF">CVS54_03217</name>
</gene>
<dbReference type="EMBL" id="CP031422">
    <property type="protein sequence ID" value="AZS41856.1"/>
    <property type="molecule type" value="Genomic_DNA"/>
</dbReference>
<evidence type="ECO:0000313" key="2">
    <source>
        <dbReference type="EMBL" id="AZS41856.1"/>
    </source>
</evidence>
<name>A0A3S9WP34_9MICO</name>
<evidence type="ECO:0000313" key="3">
    <source>
        <dbReference type="Proteomes" id="UP000274841"/>
    </source>
</evidence>
<dbReference type="Proteomes" id="UP000274841">
    <property type="component" value="Chromosome"/>
</dbReference>